<sequence length="250" mass="28812">MKRSADDAFGGATGTFQWKPQGAALLDPKAYFAQFQQAQAHAVITQTMMPEKVEQPEAAKGKSKGAKGERKEMNIDKSTIQDLVRDRGRKLQDLSYEDLTQLLRTVARARLDKRDTDMQTVRTEDNDRYLFQLADRRICDEVDQIPVWLLAEVIYTHHQIGIKNDRLFKVLCPKIVTKQKDLREDQMARCIKAYRRFSVPLKEEAQGFRTMAIVQKGDFLRPSDKPKNMGKKVFEKPQALYPEPMLHAKN</sequence>
<proteinExistence type="predicted"/>
<comment type="caution">
    <text evidence="2">The sequence shown here is derived from an EMBL/GenBank/DDBJ whole genome shotgun (WGS) entry which is preliminary data.</text>
</comment>
<accession>A0AA36HT77</accession>
<organism evidence="2 3">
    <name type="scientific">Effrenium voratum</name>
    <dbReference type="NCBI Taxonomy" id="2562239"/>
    <lineage>
        <taxon>Eukaryota</taxon>
        <taxon>Sar</taxon>
        <taxon>Alveolata</taxon>
        <taxon>Dinophyceae</taxon>
        <taxon>Suessiales</taxon>
        <taxon>Symbiodiniaceae</taxon>
        <taxon>Effrenium</taxon>
    </lineage>
</organism>
<feature type="region of interest" description="Disordered" evidence="1">
    <location>
        <begin position="52"/>
        <end position="71"/>
    </location>
</feature>
<keyword evidence="3" id="KW-1185">Reference proteome</keyword>
<gene>
    <name evidence="2" type="ORF">EVOR1521_LOCUS3936</name>
</gene>
<name>A0AA36HT77_9DINO</name>
<dbReference type="AlphaFoldDB" id="A0AA36HT77"/>
<dbReference type="EMBL" id="CAUJNA010000247">
    <property type="protein sequence ID" value="CAJ1374365.1"/>
    <property type="molecule type" value="Genomic_DNA"/>
</dbReference>
<evidence type="ECO:0000313" key="3">
    <source>
        <dbReference type="Proteomes" id="UP001178507"/>
    </source>
</evidence>
<evidence type="ECO:0000313" key="2">
    <source>
        <dbReference type="EMBL" id="CAJ1374365.1"/>
    </source>
</evidence>
<dbReference type="Proteomes" id="UP001178507">
    <property type="component" value="Unassembled WGS sequence"/>
</dbReference>
<reference evidence="2" key="1">
    <citation type="submission" date="2023-08" db="EMBL/GenBank/DDBJ databases">
        <authorList>
            <person name="Chen Y."/>
            <person name="Shah S."/>
            <person name="Dougan E. K."/>
            <person name="Thang M."/>
            <person name="Chan C."/>
        </authorList>
    </citation>
    <scope>NUCLEOTIDE SEQUENCE</scope>
</reference>
<evidence type="ECO:0000256" key="1">
    <source>
        <dbReference type="SAM" id="MobiDB-lite"/>
    </source>
</evidence>
<protein>
    <submittedName>
        <fullName evidence="2">Uncharacterized protein</fullName>
    </submittedName>
</protein>